<evidence type="ECO:0000313" key="2">
    <source>
        <dbReference type="Proteomes" id="UP000077051"/>
    </source>
</evidence>
<dbReference type="AlphaFoldDB" id="A0A162RK41"/>
<dbReference type="Proteomes" id="UP000077051">
    <property type="component" value="Unassembled WGS sequence"/>
</dbReference>
<name>A0A162RK41_MUCCL</name>
<gene>
    <name evidence="1" type="ORF">MUCCIDRAFT_160332</name>
</gene>
<comment type="caution">
    <text evidence="1">The sequence shown here is derived from an EMBL/GenBank/DDBJ whole genome shotgun (WGS) entry which is preliminary data.</text>
</comment>
<accession>A0A162RK41</accession>
<reference evidence="1 2" key="1">
    <citation type="submission" date="2015-06" db="EMBL/GenBank/DDBJ databases">
        <title>Expansion of signal transduction pathways in fungi by whole-genome duplication.</title>
        <authorList>
            <consortium name="DOE Joint Genome Institute"/>
            <person name="Corrochano L.M."/>
            <person name="Kuo A."/>
            <person name="Marcet-Houben M."/>
            <person name="Polaino S."/>
            <person name="Salamov A."/>
            <person name="Villalobos J.M."/>
            <person name="Alvarez M.I."/>
            <person name="Avalos J."/>
            <person name="Benito E.P."/>
            <person name="Benoit I."/>
            <person name="Burger G."/>
            <person name="Camino L.P."/>
            <person name="Canovas D."/>
            <person name="Cerda-Olmedo E."/>
            <person name="Cheng J.-F."/>
            <person name="Dominguez A."/>
            <person name="Elias M."/>
            <person name="Eslava A.P."/>
            <person name="Glaser F."/>
            <person name="Grimwood J."/>
            <person name="Gutierrez G."/>
            <person name="Heitman J."/>
            <person name="Henrissat B."/>
            <person name="Iturriaga E.A."/>
            <person name="Lang B.F."/>
            <person name="Lavin J.L."/>
            <person name="Lee S."/>
            <person name="Li W."/>
            <person name="Lindquist E."/>
            <person name="Lopez-Garcia S."/>
            <person name="Luque E.M."/>
            <person name="Marcos A.T."/>
            <person name="Martin J."/>
            <person name="Mccluskey K."/>
            <person name="Medina H.R."/>
            <person name="Miralles-Duran A."/>
            <person name="Miyazaki A."/>
            <person name="Munoz-Torres E."/>
            <person name="Oguiza J.A."/>
            <person name="Ohm R."/>
            <person name="Olmedo M."/>
            <person name="Orejas M."/>
            <person name="Ortiz-Castellanos L."/>
            <person name="Pisabarro A.G."/>
            <person name="Rodriguez-Romero J."/>
            <person name="Ruiz-Herrera J."/>
            <person name="Ruiz-Vazquez R."/>
            <person name="Sanz C."/>
            <person name="Schackwitz W."/>
            <person name="Schmutz J."/>
            <person name="Shahriari M."/>
            <person name="Shelest E."/>
            <person name="Silva-Franco F."/>
            <person name="Soanes D."/>
            <person name="Syed K."/>
            <person name="Tagua V.G."/>
            <person name="Talbot N.J."/>
            <person name="Thon M."/>
            <person name="De Vries R.P."/>
            <person name="Wiebenga A."/>
            <person name="Yadav J.S."/>
            <person name="Braun E.L."/>
            <person name="Baker S."/>
            <person name="Garre V."/>
            <person name="Horwitz B."/>
            <person name="Torres-Martinez S."/>
            <person name="Idnurm A."/>
            <person name="Herrera-Estrella A."/>
            <person name="Gabaldon T."/>
            <person name="Grigoriev I.V."/>
        </authorList>
    </citation>
    <scope>NUCLEOTIDE SEQUENCE [LARGE SCALE GENOMIC DNA]</scope>
    <source>
        <strain evidence="1 2">CBS 277.49</strain>
    </source>
</reference>
<dbReference type="VEuPathDB" id="FungiDB:MUCCIDRAFT_160332"/>
<proteinExistence type="predicted"/>
<dbReference type="OrthoDB" id="20035at2759"/>
<evidence type="ECO:0000313" key="1">
    <source>
        <dbReference type="EMBL" id="OAD06689.1"/>
    </source>
</evidence>
<protein>
    <submittedName>
        <fullName evidence="1">Uncharacterized protein</fullName>
    </submittedName>
</protein>
<sequence length="465" mass="53297">MTQLDPFIIYTVKLAMDYQSVNEPPTTAATAAPQDEKAMLVQQDTNNPMFPETLARIMTIKTFPLKTNEKAPKLQRENILSLLYHADEQWVKSTLELNQSIKQQDTYSYEYAVDHVHRQQRIFLDTCHILHKHLMDIPKKFNEPIWFAAQVLHRQCQIRHLEQFTSLLKPLASDVWIAMEQLRRMVHRLIQKQHQHAAGTASTLGFLGMLFSNTAASTSFYSSPENHLLMQSLVPYLTAFEQRWSTFEKHLYECYVLTVFGKHDAELLQRNMSHNLPLSPVLFNDALTQLLPLALDRAMDRQLLDVGAIQSLDPVAFVALPRLAILAGVTWLAHVTGWRTTTAATGKLPVWIQMHKETLDRIAAAFTELEVELLQTSSKEKHHDFVQLYKTLERALVEGCDDDRIKPIYVDICIVADSVLSSHLAQSFTMVLCHLFKHVGLQYDIEFEEEEDAVPIEQTLLDLAI</sequence>
<organism evidence="1 2">
    <name type="scientific">Mucor lusitanicus CBS 277.49</name>
    <dbReference type="NCBI Taxonomy" id="747725"/>
    <lineage>
        <taxon>Eukaryota</taxon>
        <taxon>Fungi</taxon>
        <taxon>Fungi incertae sedis</taxon>
        <taxon>Mucoromycota</taxon>
        <taxon>Mucoromycotina</taxon>
        <taxon>Mucoromycetes</taxon>
        <taxon>Mucorales</taxon>
        <taxon>Mucorineae</taxon>
        <taxon>Mucoraceae</taxon>
        <taxon>Mucor</taxon>
    </lineage>
</organism>
<dbReference type="EMBL" id="AMYB01000002">
    <property type="protein sequence ID" value="OAD06689.1"/>
    <property type="molecule type" value="Genomic_DNA"/>
</dbReference>
<keyword evidence="2" id="KW-1185">Reference proteome</keyword>